<feature type="transmembrane region" description="Helical" evidence="1">
    <location>
        <begin position="247"/>
        <end position="267"/>
    </location>
</feature>
<dbReference type="AlphaFoldDB" id="A0A0V7ZD99"/>
<sequence length="278" mass="31362">MKKYFAILAQRSFGIRLGSFILFLCLPWLPYAALIYFLVDDSNLQTIVTMVPLAIWFFLFLPIWGKYVCQQKRIFEYYGLEFSRRNGVELLRGLAIGVINILILFSLQGIMGWLVWQEPSISLLKLILEGSLTGLGVALAEELFFRGFIYDELQRDYKPSVVLWSSSLIFAVAHFIKPLPEVIQSSPQFLGLLLLSLASAFAKRSSRGRLGLSIGIHGGLVWGYYIINVGKLIEYSGSVPTWFTGVNNNPLAGIMGLVGLTILTLWMRMSYRSKLSNL</sequence>
<dbReference type="EMBL" id="LMTZ01000035">
    <property type="protein sequence ID" value="KST69152.1"/>
    <property type="molecule type" value="Genomic_DNA"/>
</dbReference>
<dbReference type="PANTHER" id="PTHR39430">
    <property type="entry name" value="MEMBRANE-ASSOCIATED PROTEASE-RELATED"/>
    <property type="match status" value="1"/>
</dbReference>
<evidence type="ECO:0000313" key="4">
    <source>
        <dbReference type="EMBL" id="KST69152.1"/>
    </source>
</evidence>
<keyword evidence="1" id="KW-0472">Membrane</keyword>
<reference evidence="3 5" key="1">
    <citation type="journal article" date="2015" name="Genome Announc.">
        <title>Draft Genome of the Euendolithic (true boring) Cyanobacterium Mastigocoleus testarum strain BC008.</title>
        <authorList>
            <person name="Guida B.S."/>
            <person name="Garcia-Pichel F."/>
        </authorList>
    </citation>
    <scope>NUCLEOTIDE SEQUENCE [LARGE SCALE GENOMIC DNA]</scope>
    <source>
        <strain evidence="3 5">BC008</strain>
    </source>
</reference>
<evidence type="ECO:0000313" key="5">
    <source>
        <dbReference type="Proteomes" id="UP000053372"/>
    </source>
</evidence>
<proteinExistence type="predicted"/>
<feature type="domain" description="CAAX prenyl protease 2/Lysostaphin resistance protein A-like" evidence="2">
    <location>
        <begin position="127"/>
        <end position="219"/>
    </location>
</feature>
<dbReference type="EMBL" id="LMTZ01000154">
    <property type="protein sequence ID" value="KST62532.1"/>
    <property type="molecule type" value="Genomic_DNA"/>
</dbReference>
<name>A0A0V7ZD99_9CYAN</name>
<gene>
    <name evidence="3" type="ORF">BC008_10205</name>
    <name evidence="4" type="ORF">BC008_35160</name>
</gene>
<keyword evidence="1" id="KW-1133">Transmembrane helix</keyword>
<protein>
    <submittedName>
        <fullName evidence="3">Abortive phage infection protein</fullName>
    </submittedName>
</protein>
<feature type="transmembrane region" description="Helical" evidence="1">
    <location>
        <begin position="90"/>
        <end position="116"/>
    </location>
</feature>
<keyword evidence="1" id="KW-0812">Transmembrane</keyword>
<dbReference type="Pfam" id="PF02517">
    <property type="entry name" value="Rce1-like"/>
    <property type="match status" value="1"/>
</dbReference>
<organism evidence="3 5">
    <name type="scientific">Mastigocoleus testarum BC008</name>
    <dbReference type="NCBI Taxonomy" id="371196"/>
    <lineage>
        <taxon>Bacteria</taxon>
        <taxon>Bacillati</taxon>
        <taxon>Cyanobacteriota</taxon>
        <taxon>Cyanophyceae</taxon>
        <taxon>Nostocales</taxon>
        <taxon>Hapalosiphonaceae</taxon>
        <taxon>Mastigocoleus</taxon>
    </lineage>
</organism>
<dbReference type="InterPro" id="IPR003675">
    <property type="entry name" value="Rce1/LyrA-like_dom"/>
</dbReference>
<dbReference type="GO" id="GO:0080120">
    <property type="term" value="P:CAAX-box protein maturation"/>
    <property type="evidence" value="ECO:0007669"/>
    <property type="project" value="UniProtKB-ARBA"/>
</dbReference>
<dbReference type="RefSeq" id="WP_027840940.1">
    <property type="nucleotide sequence ID" value="NZ_LMTZ01000035.1"/>
</dbReference>
<evidence type="ECO:0000256" key="1">
    <source>
        <dbReference type="SAM" id="Phobius"/>
    </source>
</evidence>
<keyword evidence="5" id="KW-1185">Reference proteome</keyword>
<feature type="transmembrane region" description="Helical" evidence="1">
    <location>
        <begin position="45"/>
        <end position="69"/>
    </location>
</feature>
<dbReference type="Proteomes" id="UP000053372">
    <property type="component" value="Unassembled WGS sequence"/>
</dbReference>
<feature type="transmembrane region" description="Helical" evidence="1">
    <location>
        <begin position="209"/>
        <end position="227"/>
    </location>
</feature>
<accession>A0A0V7ZD99</accession>
<dbReference type="PANTHER" id="PTHR39430:SF1">
    <property type="entry name" value="PROTEASE"/>
    <property type="match status" value="1"/>
</dbReference>
<comment type="caution">
    <text evidence="3">The sequence shown here is derived from an EMBL/GenBank/DDBJ whole genome shotgun (WGS) entry which is preliminary data.</text>
</comment>
<feature type="transmembrane region" description="Helical" evidence="1">
    <location>
        <begin position="122"/>
        <end position="145"/>
    </location>
</feature>
<dbReference type="GO" id="GO:0004175">
    <property type="term" value="F:endopeptidase activity"/>
    <property type="evidence" value="ECO:0007669"/>
    <property type="project" value="UniProtKB-ARBA"/>
</dbReference>
<dbReference type="OrthoDB" id="3034706at2"/>
<feature type="transmembrane region" description="Helical" evidence="1">
    <location>
        <begin position="20"/>
        <end position="39"/>
    </location>
</feature>
<evidence type="ECO:0000313" key="3">
    <source>
        <dbReference type="EMBL" id="KST62532.1"/>
    </source>
</evidence>
<evidence type="ECO:0000259" key="2">
    <source>
        <dbReference type="Pfam" id="PF02517"/>
    </source>
</evidence>